<dbReference type="Proteomes" id="UP000820669">
    <property type="component" value="Unassembled WGS sequence"/>
</dbReference>
<evidence type="ECO:0000313" key="2">
    <source>
        <dbReference type="EMBL" id="NMI00097.1"/>
    </source>
</evidence>
<gene>
    <name evidence="2" type="ORF">HF526_22690</name>
</gene>
<reference evidence="2 3" key="1">
    <citation type="submission" date="2020-04" db="EMBL/GenBank/DDBJ databases">
        <authorList>
            <person name="Klaysubun C."/>
            <person name="Duangmal K."/>
            <person name="Lipun K."/>
        </authorList>
    </citation>
    <scope>NUCLEOTIDE SEQUENCE [LARGE SCALE GENOMIC DNA]</scope>
    <source>
        <strain evidence="2 3">K10HN5</strain>
    </source>
</reference>
<dbReference type="RefSeq" id="WP_169383574.1">
    <property type="nucleotide sequence ID" value="NZ_JAAXLA010000048.1"/>
</dbReference>
<keyword evidence="2" id="KW-0378">Hydrolase</keyword>
<keyword evidence="3" id="KW-1185">Reference proteome</keyword>
<dbReference type="SUPFAM" id="SSF56219">
    <property type="entry name" value="DNase I-like"/>
    <property type="match status" value="1"/>
</dbReference>
<dbReference type="EMBL" id="JAAXLA010000048">
    <property type="protein sequence ID" value="NMI00097.1"/>
    <property type="molecule type" value="Genomic_DNA"/>
</dbReference>
<dbReference type="InterPro" id="IPR036691">
    <property type="entry name" value="Endo/exonu/phosph_ase_sf"/>
</dbReference>
<proteinExistence type="predicted"/>
<dbReference type="GO" id="GO:0004519">
    <property type="term" value="F:endonuclease activity"/>
    <property type="evidence" value="ECO:0007669"/>
    <property type="project" value="UniProtKB-KW"/>
</dbReference>
<feature type="domain" description="Endonuclease/exonuclease/phosphatase" evidence="1">
    <location>
        <begin position="116"/>
        <end position="323"/>
    </location>
</feature>
<evidence type="ECO:0000259" key="1">
    <source>
        <dbReference type="Pfam" id="PF03372"/>
    </source>
</evidence>
<evidence type="ECO:0000313" key="3">
    <source>
        <dbReference type="Proteomes" id="UP000820669"/>
    </source>
</evidence>
<organism evidence="2 3">
    <name type="scientific">Pseudonocardia acidicola</name>
    <dbReference type="NCBI Taxonomy" id="2724939"/>
    <lineage>
        <taxon>Bacteria</taxon>
        <taxon>Bacillati</taxon>
        <taxon>Actinomycetota</taxon>
        <taxon>Actinomycetes</taxon>
        <taxon>Pseudonocardiales</taxon>
        <taxon>Pseudonocardiaceae</taxon>
        <taxon>Pseudonocardia</taxon>
    </lineage>
</organism>
<accession>A0ABX1SI73</accession>
<keyword evidence="2" id="KW-0540">Nuclease</keyword>
<sequence length="335" mass="35086">MFRQRPASLRRPDPPGARRRRLRAGLVAAAGGAAAMAVLPDRLRLDRRFPFVDVAAWRPHAAVTAAAGAAVLATGKGSRPAAAVVGTVALAGISAVARRAIAAPAPAPGPGDLTILSANVLKGRADTGELARLIERETPDVVVLPEAGPDFRDKLMPLVADLGYRSWVSAEPGTADLWGVTLLASARAGDLRVRTGYEMRCHYLQATGGILGRRDLFAVHAASPLKPRWTPVWRSDLELVAGWCGAPVPPIVAGDFNATLDHSLLRAGLGGCRSAATGTGRALAGTYPSSLPRWLGIQIDHVLVPADAVTTRFEIVDVAGSDHRAVLARVRLAPA</sequence>
<name>A0ABX1SI73_9PSEU</name>
<protein>
    <submittedName>
        <fullName evidence="2">Endonuclease/exonuclease/phosphatase family protein</fullName>
    </submittedName>
</protein>
<dbReference type="Pfam" id="PF03372">
    <property type="entry name" value="Exo_endo_phos"/>
    <property type="match status" value="1"/>
</dbReference>
<dbReference type="Gene3D" id="3.60.10.10">
    <property type="entry name" value="Endonuclease/exonuclease/phosphatase"/>
    <property type="match status" value="1"/>
</dbReference>
<comment type="caution">
    <text evidence="2">The sequence shown here is derived from an EMBL/GenBank/DDBJ whole genome shotgun (WGS) entry which is preliminary data.</text>
</comment>
<dbReference type="InterPro" id="IPR005135">
    <property type="entry name" value="Endo/exonuclease/phosphatase"/>
</dbReference>
<keyword evidence="2" id="KW-0255">Endonuclease</keyword>